<name>A0AA36B871_OCTVU</name>
<gene>
    <name evidence="1" type="ORF">OCTVUL_1B005845</name>
</gene>
<proteinExistence type="predicted"/>
<dbReference type="AlphaFoldDB" id="A0AA36B871"/>
<keyword evidence="2" id="KW-1185">Reference proteome</keyword>
<protein>
    <submittedName>
        <fullName evidence="1">Uncharacterized protein</fullName>
    </submittedName>
</protein>
<evidence type="ECO:0000313" key="1">
    <source>
        <dbReference type="EMBL" id="CAI9729670.1"/>
    </source>
</evidence>
<evidence type="ECO:0000313" key="2">
    <source>
        <dbReference type="Proteomes" id="UP001162480"/>
    </source>
</evidence>
<dbReference type="Proteomes" id="UP001162480">
    <property type="component" value="Chromosome 11"/>
</dbReference>
<sequence length="163" mass="18157">MGHEESNGDTGVIGTLGAISKGFEKHVKNIGAAVPKDSIVGQRTIACDYFLRETNHRKKTKKKKSKSILRLNVECHCVEDSTLQNFTIPGLRVDFSICNTSKTTNGISPDLRPVSYANETFFLLLFVFVLLQFTARDLKYQSLSFCVYDLAIIRTSASMNGEK</sequence>
<accession>A0AA36B871</accession>
<reference evidence="1" key="1">
    <citation type="submission" date="2023-08" db="EMBL/GenBank/DDBJ databases">
        <authorList>
            <person name="Alioto T."/>
            <person name="Alioto T."/>
            <person name="Gomez Garrido J."/>
        </authorList>
    </citation>
    <scope>NUCLEOTIDE SEQUENCE</scope>
</reference>
<organism evidence="1 2">
    <name type="scientific">Octopus vulgaris</name>
    <name type="common">Common octopus</name>
    <dbReference type="NCBI Taxonomy" id="6645"/>
    <lineage>
        <taxon>Eukaryota</taxon>
        <taxon>Metazoa</taxon>
        <taxon>Spiralia</taxon>
        <taxon>Lophotrochozoa</taxon>
        <taxon>Mollusca</taxon>
        <taxon>Cephalopoda</taxon>
        <taxon>Coleoidea</taxon>
        <taxon>Octopodiformes</taxon>
        <taxon>Octopoda</taxon>
        <taxon>Incirrata</taxon>
        <taxon>Octopodidae</taxon>
        <taxon>Octopus</taxon>
    </lineage>
</organism>
<dbReference type="EMBL" id="OX597824">
    <property type="protein sequence ID" value="CAI9729670.1"/>
    <property type="molecule type" value="Genomic_DNA"/>
</dbReference>